<dbReference type="PANTHER" id="PTHR18460">
    <property type="entry name" value="TEL2 INTERACTING PROTEIN 1 TTI1 FAMILY MEMBER"/>
    <property type="match status" value="1"/>
</dbReference>
<evidence type="ECO:0000313" key="1">
    <source>
        <dbReference type="EMBL" id="PQM36091.1"/>
    </source>
</evidence>
<proteinExistence type="predicted"/>
<dbReference type="GO" id="GO:0005737">
    <property type="term" value="C:cytoplasm"/>
    <property type="evidence" value="ECO:0007669"/>
    <property type="project" value="TreeGrafter"/>
</dbReference>
<protein>
    <submittedName>
        <fullName evidence="1">Uncharacterized protein</fullName>
    </submittedName>
</protein>
<accession>A0A314UFH2</accession>
<organism evidence="1 2">
    <name type="scientific">Prunus yedoensis var. nudiflora</name>
    <dbReference type="NCBI Taxonomy" id="2094558"/>
    <lineage>
        <taxon>Eukaryota</taxon>
        <taxon>Viridiplantae</taxon>
        <taxon>Streptophyta</taxon>
        <taxon>Embryophyta</taxon>
        <taxon>Tracheophyta</taxon>
        <taxon>Spermatophyta</taxon>
        <taxon>Magnoliopsida</taxon>
        <taxon>eudicotyledons</taxon>
        <taxon>Gunneridae</taxon>
        <taxon>Pentapetalae</taxon>
        <taxon>rosids</taxon>
        <taxon>fabids</taxon>
        <taxon>Rosales</taxon>
        <taxon>Rosaceae</taxon>
        <taxon>Amygdaloideae</taxon>
        <taxon>Amygdaleae</taxon>
        <taxon>Prunus</taxon>
    </lineage>
</organism>
<gene>
    <name evidence="1" type="ORF">Pyn_20950</name>
</gene>
<evidence type="ECO:0000313" key="2">
    <source>
        <dbReference type="Proteomes" id="UP000250321"/>
    </source>
</evidence>
<dbReference type="PANTHER" id="PTHR18460:SF3">
    <property type="entry name" value="TELO2-INTERACTING PROTEIN 1 HOMOLOG"/>
    <property type="match status" value="1"/>
</dbReference>
<dbReference type="Proteomes" id="UP000250321">
    <property type="component" value="Unassembled WGS sequence"/>
</dbReference>
<reference evidence="1 2" key="1">
    <citation type="submission" date="2018-02" db="EMBL/GenBank/DDBJ databases">
        <title>Draft genome of wild Prunus yedoensis var. nudiflora.</title>
        <authorList>
            <person name="Baek S."/>
            <person name="Kim J.-H."/>
            <person name="Choi K."/>
            <person name="Kim G.-B."/>
            <person name="Cho A."/>
            <person name="Jang H."/>
            <person name="Shin C.-H."/>
            <person name="Yu H.-J."/>
            <person name="Mun J.-H."/>
        </authorList>
    </citation>
    <scope>NUCLEOTIDE SEQUENCE [LARGE SCALE GENOMIC DNA]</scope>
    <source>
        <strain evidence="2">cv. Jeju island</strain>
        <tissue evidence="1">Leaf</tissue>
    </source>
</reference>
<sequence>MDSNIGCSWSCPFERNIFLQEVNYVTRLIDKLPKVVLGSEESLALSHGQQLLVIMYYSGPQFVVDHILQSPNSVFAGCLDKLLKSRSSSVGYLDSVSELKAGTNITSDCLTIMAAVPQNSKIKGIQEKDIRNGQHLSLITEIPLGCLRKLVYEIRMKDYNKASWHSWYNRTGSGQLLHQASTAVCVLNEMIFGISDQATDFFTRIFPNSRKRRKEVRESGAGFADGQPFEIESTMFCEFSWKVLQDEGLRSHLIDCIGRILHEFLSHEVWELPTEHKSLGIHYILTMKLKILV</sequence>
<dbReference type="InterPro" id="IPR052587">
    <property type="entry name" value="TELO2-interacting_protein_1"/>
</dbReference>
<dbReference type="EMBL" id="PJQY01003584">
    <property type="protein sequence ID" value="PQM36091.1"/>
    <property type="molecule type" value="Genomic_DNA"/>
</dbReference>
<dbReference type="STRING" id="2094558.A0A314UFH2"/>
<dbReference type="AlphaFoldDB" id="A0A314UFH2"/>
<dbReference type="OrthoDB" id="49511at2759"/>
<keyword evidence="2" id="KW-1185">Reference proteome</keyword>
<name>A0A314UFH2_PRUYE</name>
<comment type="caution">
    <text evidence="1">The sequence shown here is derived from an EMBL/GenBank/DDBJ whole genome shotgun (WGS) entry which is preliminary data.</text>
</comment>